<reference evidence="2 3" key="1">
    <citation type="submission" date="2015-12" db="EMBL/GenBank/DDBJ databases">
        <title>Serinicoccus chungangenesis strain CD08_5 genome sequencing and assembly.</title>
        <authorList>
            <person name="Chander A.M."/>
            <person name="Kaur G."/>
            <person name="Nair G.R."/>
            <person name="Dhawan D.K."/>
            <person name="Kochhar R.K."/>
            <person name="Mayilraj S."/>
            <person name="Bhadada S.K."/>
        </authorList>
    </citation>
    <scope>NUCLEOTIDE SEQUENCE [LARGE SCALE GENOMIC DNA]</scope>
    <source>
        <strain evidence="2 3">CD08_5</strain>
    </source>
</reference>
<dbReference type="Proteomes" id="UP000054837">
    <property type="component" value="Unassembled WGS sequence"/>
</dbReference>
<evidence type="ECO:0000313" key="2">
    <source>
        <dbReference type="EMBL" id="KUG57472.1"/>
    </source>
</evidence>
<evidence type="ECO:0000313" key="3">
    <source>
        <dbReference type="Proteomes" id="UP000054837"/>
    </source>
</evidence>
<comment type="caution">
    <text evidence="2">The sequence shown here is derived from an EMBL/GenBank/DDBJ whole genome shotgun (WGS) entry which is preliminary data.</text>
</comment>
<evidence type="ECO:0000256" key="1">
    <source>
        <dbReference type="SAM" id="Coils"/>
    </source>
</evidence>
<feature type="coiled-coil region" evidence="1">
    <location>
        <begin position="25"/>
        <end position="52"/>
    </location>
</feature>
<dbReference type="OrthoDB" id="4869457at2"/>
<dbReference type="RefSeq" id="WP_058890307.1">
    <property type="nucleotide sequence ID" value="NZ_LQBL01000005.1"/>
</dbReference>
<dbReference type="EMBL" id="LQBL01000005">
    <property type="protein sequence ID" value="KUG57472.1"/>
    <property type="molecule type" value="Genomic_DNA"/>
</dbReference>
<name>A0A0W8ICL7_9MICO</name>
<organism evidence="2 3">
    <name type="scientific">Serinicoccus chungangensis</name>
    <dbReference type="NCBI Taxonomy" id="767452"/>
    <lineage>
        <taxon>Bacteria</taxon>
        <taxon>Bacillati</taxon>
        <taxon>Actinomycetota</taxon>
        <taxon>Actinomycetes</taxon>
        <taxon>Micrococcales</taxon>
        <taxon>Ornithinimicrobiaceae</taxon>
        <taxon>Serinicoccus</taxon>
    </lineage>
</organism>
<dbReference type="AlphaFoldDB" id="A0A0W8ICL7"/>
<proteinExistence type="predicted"/>
<dbReference type="STRING" id="767452.AVL62_13715"/>
<sequence length="172" mass="18991">MADGLDPGEREQLTYALDSRLGPHLEAATAAVRDAERALTDAQERRAAAEQAVAQAAYTSDPLPFMRQGVEEEVDGLARKTTEKKLRTSYRFLVDRAVDLAAAEVQRYGDDRVADRKEREEGVEACREAERRATRDLGAAQQMLERVRLADQAARRGLDVLVARLSDPPQGG</sequence>
<keyword evidence="1" id="KW-0175">Coiled coil</keyword>
<keyword evidence="3" id="KW-1185">Reference proteome</keyword>
<gene>
    <name evidence="2" type="ORF">AVL62_13715</name>
</gene>
<accession>A0A0W8ICL7</accession>
<protein>
    <submittedName>
        <fullName evidence="2">Uncharacterized protein</fullName>
    </submittedName>
</protein>